<proteinExistence type="predicted"/>
<dbReference type="PATRIC" id="fig|1226633.4.peg.1018"/>
<comment type="caution">
    <text evidence="1">The sequence shown here is derived from an EMBL/GenBank/DDBJ whole genome shotgun (WGS) entry which is preliminary data.</text>
</comment>
<dbReference type="AlphaFoldDB" id="A0A0B4EJA9"/>
<protein>
    <submittedName>
        <fullName evidence="1">Uncharacterized protein</fullName>
    </submittedName>
</protein>
<evidence type="ECO:0000313" key="1">
    <source>
        <dbReference type="EMBL" id="KID49516.1"/>
    </source>
</evidence>
<name>A0A0B4EJA9_9FUSO</name>
<sequence>MRIDKEAPHDKIIIGGYFFIKKIKKIHLTNKIVSDTITWDIKINIKKDNMFKKGA</sequence>
<reference evidence="1 2" key="1">
    <citation type="submission" date="2013-08" db="EMBL/GenBank/DDBJ databases">
        <title>An opportunistic ruminal bacterium that causes liver abscesses in cattle.</title>
        <authorList>
            <person name="Benahmed F.H."/>
            <person name="Rasmussen M."/>
            <person name="Harbottle H."/>
            <person name="Soppet D."/>
            <person name="Nagaraja T.G."/>
            <person name="Davidson M."/>
        </authorList>
    </citation>
    <scope>NUCLEOTIDE SEQUENCE [LARGE SCALE GENOMIC DNA]</scope>
    <source>
        <strain evidence="1 2">B35</strain>
    </source>
</reference>
<accession>A0A0B4EJA9</accession>
<dbReference type="EMBL" id="AUZI01000012">
    <property type="protein sequence ID" value="KID49516.1"/>
    <property type="molecule type" value="Genomic_DNA"/>
</dbReference>
<dbReference type="Proteomes" id="UP000031184">
    <property type="component" value="Unassembled WGS sequence"/>
</dbReference>
<organism evidence="1 2">
    <name type="scientific">Fusobacterium necrophorum subsp. funduliforme B35</name>
    <dbReference type="NCBI Taxonomy" id="1226633"/>
    <lineage>
        <taxon>Bacteria</taxon>
        <taxon>Fusobacteriati</taxon>
        <taxon>Fusobacteriota</taxon>
        <taxon>Fusobacteriia</taxon>
        <taxon>Fusobacteriales</taxon>
        <taxon>Fusobacteriaceae</taxon>
        <taxon>Fusobacterium</taxon>
    </lineage>
</organism>
<gene>
    <name evidence="1" type="ORF">C095_05030</name>
</gene>
<evidence type="ECO:0000313" key="2">
    <source>
        <dbReference type="Proteomes" id="UP000031184"/>
    </source>
</evidence>